<dbReference type="EMBL" id="VCIZ01000004">
    <property type="protein sequence ID" value="TSP13040.1"/>
    <property type="molecule type" value="Genomic_DNA"/>
</dbReference>
<evidence type="ECO:0000313" key="3">
    <source>
        <dbReference type="EMBL" id="URF04824.1"/>
    </source>
</evidence>
<protein>
    <submittedName>
        <fullName evidence="3">DsbA family oxidoreductase</fullName>
    </submittedName>
</protein>
<reference evidence="3" key="2">
    <citation type="journal article" date="2022" name="Microbiol. Resour. Announc.">
        <title>Genome Sequence of Cupriavidus campinensis Strain G5, a Member of a Bacterial Consortium Capable of Polyethylene Degradation.</title>
        <authorList>
            <person name="Schneider B."/>
            <person name="Pfeiffer F."/>
            <person name="Dyall-Smith M."/>
            <person name="Kunte H.J."/>
        </authorList>
    </citation>
    <scope>NUCLEOTIDE SEQUENCE</scope>
    <source>
        <strain evidence="3">G5</strain>
    </source>
</reference>
<dbReference type="RefSeq" id="WP_144197334.1">
    <property type="nucleotide sequence ID" value="NZ_CAJPVH010000048.1"/>
</dbReference>
<dbReference type="InterPro" id="IPR036249">
    <property type="entry name" value="Thioredoxin-like_sf"/>
</dbReference>
<dbReference type="InterPro" id="IPR001853">
    <property type="entry name" value="DSBA-like_thioredoxin_dom"/>
</dbReference>
<dbReference type="Proteomes" id="UP001056132">
    <property type="component" value="Chromosome 1"/>
</dbReference>
<keyword evidence="4" id="KW-1185">Reference proteome</keyword>
<evidence type="ECO:0000313" key="4">
    <source>
        <dbReference type="Proteomes" id="UP000318943"/>
    </source>
</evidence>
<evidence type="ECO:0000259" key="1">
    <source>
        <dbReference type="Pfam" id="PF01323"/>
    </source>
</evidence>
<dbReference type="AlphaFoldDB" id="A0AAE9I0F0"/>
<accession>A0AAE9I0F0</accession>
<dbReference type="Gene3D" id="3.40.30.10">
    <property type="entry name" value="Glutaredoxin"/>
    <property type="match status" value="1"/>
</dbReference>
<sequence>MTQAQPLRIDFVSDIACPWCAIGLSSLQVALSRLGDAVDAEIVVHPFELNPQMGPEGEDIVGYISKKYGRTPAQIAETQAMIRARGAEVGFTFGPREWVYNTFDAHRLLQWAGQQEPGKQLALKAALLRAYHGEGKDPSGHAVLVEAAQSAGLDAAAARAVLDSDDFAEEVRAEEQQSQAMGITSVPSIIFDNRYLVTGGQAPEAFEQAIRQILAERGGEAPST</sequence>
<reference evidence="3" key="3">
    <citation type="submission" date="2022-05" db="EMBL/GenBank/DDBJ databases">
        <authorList>
            <person name="Kunte H.-J."/>
        </authorList>
    </citation>
    <scope>NUCLEOTIDE SEQUENCE</scope>
    <source>
        <strain evidence="3">G5</strain>
    </source>
</reference>
<feature type="domain" description="DSBA-like thioredoxin" evidence="1">
    <location>
        <begin position="9"/>
        <end position="210"/>
    </location>
</feature>
<dbReference type="Pfam" id="PF01323">
    <property type="entry name" value="DSBA"/>
    <property type="match status" value="1"/>
</dbReference>
<dbReference type="SUPFAM" id="SSF52833">
    <property type="entry name" value="Thioredoxin-like"/>
    <property type="match status" value="1"/>
</dbReference>
<dbReference type="CDD" id="cd03024">
    <property type="entry name" value="DsbA_FrnE"/>
    <property type="match status" value="1"/>
</dbReference>
<reference evidence="2 4" key="1">
    <citation type="submission" date="2019-05" db="EMBL/GenBank/DDBJ databases">
        <title>Whole genome sequence analysis of Cupriavidus campinensis S14E4C strain.</title>
        <authorList>
            <person name="Abbaszade G."/>
            <person name="Szabo A."/>
            <person name="Toumi M."/>
            <person name="Toth E."/>
        </authorList>
    </citation>
    <scope>NUCLEOTIDE SEQUENCE [LARGE SCALE GENOMIC DNA]</scope>
    <source>
        <strain evidence="2 4">S14E4C</strain>
    </source>
</reference>
<dbReference type="EMBL" id="CP097330">
    <property type="protein sequence ID" value="URF04824.1"/>
    <property type="molecule type" value="Genomic_DNA"/>
</dbReference>
<dbReference type="KEGG" id="ccam:M5D45_02960"/>
<proteinExistence type="predicted"/>
<evidence type="ECO:0000313" key="2">
    <source>
        <dbReference type="EMBL" id="TSP13040.1"/>
    </source>
</evidence>
<dbReference type="Proteomes" id="UP000318943">
    <property type="component" value="Unassembled WGS sequence"/>
</dbReference>
<dbReference type="PANTHER" id="PTHR13887">
    <property type="entry name" value="GLUTATHIONE S-TRANSFERASE KAPPA"/>
    <property type="match status" value="1"/>
</dbReference>
<dbReference type="GO" id="GO:0016491">
    <property type="term" value="F:oxidoreductase activity"/>
    <property type="evidence" value="ECO:0007669"/>
    <property type="project" value="InterPro"/>
</dbReference>
<evidence type="ECO:0000313" key="5">
    <source>
        <dbReference type="Proteomes" id="UP001056132"/>
    </source>
</evidence>
<dbReference type="PANTHER" id="PTHR13887:SF41">
    <property type="entry name" value="THIOREDOXIN SUPERFAMILY PROTEIN"/>
    <property type="match status" value="1"/>
</dbReference>
<gene>
    <name evidence="2" type="ORF">FGG12_09030</name>
    <name evidence="3" type="ORF">M5D45_02960</name>
</gene>
<name>A0AAE9I0F0_9BURK</name>
<organism evidence="3 5">
    <name type="scientific">Cupriavidus campinensis</name>
    <dbReference type="NCBI Taxonomy" id="151783"/>
    <lineage>
        <taxon>Bacteria</taxon>
        <taxon>Pseudomonadati</taxon>
        <taxon>Pseudomonadota</taxon>
        <taxon>Betaproteobacteria</taxon>
        <taxon>Burkholderiales</taxon>
        <taxon>Burkholderiaceae</taxon>
        <taxon>Cupriavidus</taxon>
    </lineage>
</organism>